<feature type="non-terminal residue" evidence="10">
    <location>
        <position position="316"/>
    </location>
</feature>
<evidence type="ECO:0000256" key="6">
    <source>
        <dbReference type="ARBA" id="ARBA00047619"/>
    </source>
</evidence>
<dbReference type="EMBL" id="JAHLQT010023139">
    <property type="protein sequence ID" value="KAG7166032.1"/>
    <property type="molecule type" value="Genomic_DNA"/>
</dbReference>
<dbReference type="Pfam" id="PF02353">
    <property type="entry name" value="CMAS"/>
    <property type="match status" value="1"/>
</dbReference>
<dbReference type="InterPro" id="IPR041698">
    <property type="entry name" value="Methyltransf_25"/>
</dbReference>
<evidence type="ECO:0000256" key="4">
    <source>
        <dbReference type="ARBA" id="ARBA00022679"/>
    </source>
</evidence>
<evidence type="ECO:0000256" key="1">
    <source>
        <dbReference type="ARBA" id="ARBA00004969"/>
    </source>
</evidence>
<dbReference type="GO" id="GO:0000234">
    <property type="term" value="F:phosphoethanolamine N-methyltransferase activity"/>
    <property type="evidence" value="ECO:0007669"/>
    <property type="project" value="UniProtKB-EC"/>
</dbReference>
<dbReference type="Gene3D" id="3.40.50.150">
    <property type="entry name" value="Vaccinia Virus protein VP39"/>
    <property type="match status" value="2"/>
</dbReference>
<evidence type="ECO:0000256" key="8">
    <source>
        <dbReference type="ARBA" id="ARBA00047841"/>
    </source>
</evidence>
<organism evidence="10 11">
    <name type="scientific">Homarus americanus</name>
    <name type="common">American lobster</name>
    <dbReference type="NCBI Taxonomy" id="6706"/>
    <lineage>
        <taxon>Eukaryota</taxon>
        <taxon>Metazoa</taxon>
        <taxon>Ecdysozoa</taxon>
        <taxon>Arthropoda</taxon>
        <taxon>Crustacea</taxon>
        <taxon>Multicrustacea</taxon>
        <taxon>Malacostraca</taxon>
        <taxon>Eumalacostraca</taxon>
        <taxon>Eucarida</taxon>
        <taxon>Decapoda</taxon>
        <taxon>Pleocyemata</taxon>
        <taxon>Astacidea</taxon>
        <taxon>Nephropoidea</taxon>
        <taxon>Nephropidae</taxon>
        <taxon>Homarus</taxon>
    </lineage>
</organism>
<dbReference type="SUPFAM" id="SSF53335">
    <property type="entry name" value="S-adenosyl-L-methionine-dependent methyltransferases"/>
    <property type="match status" value="2"/>
</dbReference>
<dbReference type="PANTHER" id="PTHR44307">
    <property type="entry name" value="PHOSPHOETHANOLAMINE METHYLTRANSFERASE"/>
    <property type="match status" value="1"/>
</dbReference>
<comment type="catalytic activity">
    <reaction evidence="7">
        <text>phosphoethanolamine + S-adenosyl-L-methionine = N-methylethanolamine phosphate + S-adenosyl-L-homocysteine + H(+)</text>
        <dbReference type="Rhea" id="RHEA:20365"/>
        <dbReference type="ChEBI" id="CHEBI:15378"/>
        <dbReference type="ChEBI" id="CHEBI:57781"/>
        <dbReference type="ChEBI" id="CHEBI:57856"/>
        <dbReference type="ChEBI" id="CHEBI:58190"/>
        <dbReference type="ChEBI" id="CHEBI:59789"/>
        <dbReference type="EC" id="2.1.1.103"/>
    </reaction>
    <physiologicalReaction direction="left-to-right" evidence="7">
        <dbReference type="Rhea" id="RHEA:20366"/>
    </physiologicalReaction>
</comment>
<evidence type="ECO:0000259" key="9">
    <source>
        <dbReference type="Pfam" id="PF13649"/>
    </source>
</evidence>
<dbReference type="Proteomes" id="UP000747542">
    <property type="component" value="Unassembled WGS sequence"/>
</dbReference>
<evidence type="ECO:0000256" key="7">
    <source>
        <dbReference type="ARBA" id="ARBA00047622"/>
    </source>
</evidence>
<dbReference type="PANTHER" id="PTHR44307:SF2">
    <property type="entry name" value="PHOSPHOETHANOLAMINE METHYLTRANSFERASE ISOFORM X1"/>
    <property type="match status" value="1"/>
</dbReference>
<name>A0A8J5JY75_HOMAM</name>
<reference evidence="10" key="1">
    <citation type="journal article" date="2021" name="Sci. Adv.">
        <title>The American lobster genome reveals insights on longevity, neural, and immune adaptations.</title>
        <authorList>
            <person name="Polinski J.M."/>
            <person name="Zimin A.V."/>
            <person name="Clark K.F."/>
            <person name="Kohn A.B."/>
            <person name="Sadowski N."/>
            <person name="Timp W."/>
            <person name="Ptitsyn A."/>
            <person name="Khanna P."/>
            <person name="Romanova D.Y."/>
            <person name="Williams P."/>
            <person name="Greenwood S.J."/>
            <person name="Moroz L.L."/>
            <person name="Walt D.R."/>
            <person name="Bodnar A.G."/>
        </authorList>
    </citation>
    <scope>NUCLEOTIDE SEQUENCE</scope>
    <source>
        <strain evidence="10">GMGI-L3</strain>
    </source>
</reference>
<comment type="caution">
    <text evidence="10">The sequence shown here is derived from an EMBL/GenBank/DDBJ whole genome shotgun (WGS) entry which is preliminary data.</text>
</comment>
<accession>A0A8J5JY75</accession>
<evidence type="ECO:0000256" key="3">
    <source>
        <dbReference type="ARBA" id="ARBA00022603"/>
    </source>
</evidence>
<keyword evidence="3" id="KW-0489">Methyltransferase</keyword>
<dbReference type="Pfam" id="PF13649">
    <property type="entry name" value="Methyltransf_25"/>
    <property type="match status" value="1"/>
</dbReference>
<evidence type="ECO:0000256" key="5">
    <source>
        <dbReference type="ARBA" id="ARBA00035674"/>
    </source>
</evidence>
<gene>
    <name evidence="10" type="primary">NMT2-L</name>
    <name evidence="10" type="ORF">Hamer_G011969</name>
</gene>
<sequence length="316" mass="36078">MKSYWQEYSPSIESMMLSQDATYLAENEQNEILSYLPNYSGKKVLELGAGIGRFTSKLATMAAHVTAVDFTQQYIDENQKQNQHLSNITFKCDDVTMLDFPAGSFDVVFSNWLFMYLSDEEVSTTFSKIYDWLTPGGYFFLRESCYHKSGNVKYTENPTLYRAPLDYLQMLRVSSRDKPGCYKIIRAKNILVYIQHNGNPNQLCFLVQQMENEESTPLKQHLESVFAINSFTALERVFGYNWCSTGGELSHRDFSARLGLRPGQRVLDVGCGTGGAATFMARHYGVHVHGVDLSSDMIFKAIERQGKLESRVKRRK</sequence>
<dbReference type="CDD" id="cd02440">
    <property type="entry name" value="AdoMet_MTases"/>
    <property type="match status" value="2"/>
</dbReference>
<keyword evidence="11" id="KW-1185">Reference proteome</keyword>
<dbReference type="EC" id="2.1.1.103" evidence="5"/>
<feature type="domain" description="Methyltransferase" evidence="9">
    <location>
        <begin position="44"/>
        <end position="137"/>
    </location>
</feature>
<dbReference type="GO" id="GO:0032259">
    <property type="term" value="P:methylation"/>
    <property type="evidence" value="ECO:0007669"/>
    <property type="project" value="UniProtKB-KW"/>
</dbReference>
<proteinExistence type="predicted"/>
<keyword evidence="4" id="KW-0808">Transferase</keyword>
<evidence type="ECO:0000313" key="11">
    <source>
        <dbReference type="Proteomes" id="UP000747542"/>
    </source>
</evidence>
<evidence type="ECO:0000313" key="10">
    <source>
        <dbReference type="EMBL" id="KAG7166032.1"/>
    </source>
</evidence>
<comment type="pathway">
    <text evidence="2">Lipid metabolism.</text>
</comment>
<comment type="catalytic activity">
    <reaction evidence="8">
        <text>N-methylethanolamine phosphate + S-adenosyl-L-methionine = N,N-dimethylethanolamine phosphate + S-adenosyl-L-homocysteine + H(+)</text>
        <dbReference type="Rhea" id="RHEA:25321"/>
        <dbReference type="ChEBI" id="CHEBI:15378"/>
        <dbReference type="ChEBI" id="CHEBI:57781"/>
        <dbReference type="ChEBI" id="CHEBI:57856"/>
        <dbReference type="ChEBI" id="CHEBI:58641"/>
        <dbReference type="ChEBI" id="CHEBI:59789"/>
        <dbReference type="EC" id="2.1.1.103"/>
    </reaction>
    <physiologicalReaction direction="left-to-right" evidence="8">
        <dbReference type="Rhea" id="RHEA:25322"/>
    </physiologicalReaction>
</comment>
<evidence type="ECO:0000256" key="2">
    <source>
        <dbReference type="ARBA" id="ARBA00005189"/>
    </source>
</evidence>
<comment type="catalytic activity">
    <reaction evidence="6">
        <text>N,N-dimethylethanolamine phosphate + S-adenosyl-L-methionine = phosphocholine + S-adenosyl-L-homocysteine + H(+)</text>
        <dbReference type="Rhea" id="RHEA:25325"/>
        <dbReference type="ChEBI" id="CHEBI:15378"/>
        <dbReference type="ChEBI" id="CHEBI:57856"/>
        <dbReference type="ChEBI" id="CHEBI:58641"/>
        <dbReference type="ChEBI" id="CHEBI:59789"/>
        <dbReference type="ChEBI" id="CHEBI:295975"/>
        <dbReference type="EC" id="2.1.1.103"/>
    </reaction>
    <physiologicalReaction direction="left-to-right" evidence="6">
        <dbReference type="Rhea" id="RHEA:25326"/>
    </physiologicalReaction>
</comment>
<dbReference type="InterPro" id="IPR029063">
    <property type="entry name" value="SAM-dependent_MTases_sf"/>
</dbReference>
<dbReference type="AlphaFoldDB" id="A0A8J5JY75"/>
<protein>
    <recommendedName>
        <fullName evidence="5">phosphoethanolamine N-methyltransferase</fullName>
        <ecNumber evidence="5">2.1.1.103</ecNumber>
    </recommendedName>
</protein>
<comment type="pathway">
    <text evidence="1">Phospholipid metabolism; phosphatidylcholine biosynthesis.</text>
</comment>